<dbReference type="STRING" id="158441.A0A226CZT2"/>
<comment type="caution">
    <text evidence="4">The sequence shown here is derived from an EMBL/GenBank/DDBJ whole genome shotgun (WGS) entry which is preliminary data.</text>
</comment>
<feature type="binding site" evidence="2">
    <location>
        <position position="51"/>
    </location>
    <ligand>
        <name>ATP</name>
        <dbReference type="ChEBI" id="CHEBI:30616"/>
    </ligand>
</feature>
<dbReference type="PIRSF" id="PIRSF000654">
    <property type="entry name" value="Integrin-linked_kinase"/>
    <property type="match status" value="1"/>
</dbReference>
<proteinExistence type="predicted"/>
<dbReference type="InterPro" id="IPR050122">
    <property type="entry name" value="RTK"/>
</dbReference>
<organism evidence="4 5">
    <name type="scientific">Folsomia candida</name>
    <name type="common">Springtail</name>
    <dbReference type="NCBI Taxonomy" id="158441"/>
    <lineage>
        <taxon>Eukaryota</taxon>
        <taxon>Metazoa</taxon>
        <taxon>Ecdysozoa</taxon>
        <taxon>Arthropoda</taxon>
        <taxon>Hexapoda</taxon>
        <taxon>Collembola</taxon>
        <taxon>Entomobryomorpha</taxon>
        <taxon>Isotomoidea</taxon>
        <taxon>Isotomidae</taxon>
        <taxon>Proisotominae</taxon>
        <taxon>Folsomia</taxon>
    </lineage>
</organism>
<evidence type="ECO:0000256" key="2">
    <source>
        <dbReference type="PROSITE-ProRule" id="PRU10141"/>
    </source>
</evidence>
<dbReference type="GO" id="GO:0004714">
    <property type="term" value="F:transmembrane receptor protein tyrosine kinase activity"/>
    <property type="evidence" value="ECO:0007669"/>
    <property type="project" value="TreeGrafter"/>
</dbReference>
<dbReference type="SUPFAM" id="SSF56112">
    <property type="entry name" value="Protein kinase-like (PK-like)"/>
    <property type="match status" value="1"/>
</dbReference>
<dbReference type="GO" id="GO:0005524">
    <property type="term" value="F:ATP binding"/>
    <property type="evidence" value="ECO:0007669"/>
    <property type="project" value="UniProtKB-UniRule"/>
</dbReference>
<dbReference type="GO" id="GO:0007169">
    <property type="term" value="P:cell surface receptor protein tyrosine kinase signaling pathway"/>
    <property type="evidence" value="ECO:0007669"/>
    <property type="project" value="TreeGrafter"/>
</dbReference>
<keyword evidence="2" id="KW-0067">ATP-binding</keyword>
<dbReference type="PROSITE" id="PS00107">
    <property type="entry name" value="PROTEIN_KINASE_ATP"/>
    <property type="match status" value="1"/>
</dbReference>
<sequence length="297" mass="33158">MEAEKTDVTIISPRRIRTEYALGDGSYGIVYKAMWTVGKGVTATETDVAIKIPKNPVLKDHAWTEVTRMSLLNHPNILSLHGITFPRGEDSAPWIVMEYMACGNLHSYIKAYPGGGMTSTVMVKFAYGIACGMTYLHHEMNQRHGDLAARNCLVGPQETVKIGDFGKFEDHDQNSSHDSDNNPFPCPLRWMAPENLPAADRPPRFTRKGDIYAFGIVLFEIWSKGGTPFQGLTDTQVMAALADGDTPTRYQAIGAKWFIINLMDACWQFDPSKRPNFKYIKRELEDCAGHVLGLPNL</sequence>
<dbReference type="PANTHER" id="PTHR24416">
    <property type="entry name" value="TYROSINE-PROTEIN KINASE RECEPTOR"/>
    <property type="match status" value="1"/>
</dbReference>
<gene>
    <name evidence="4" type="ORF">Fcan01_27210</name>
</gene>
<dbReference type="GO" id="GO:0005886">
    <property type="term" value="C:plasma membrane"/>
    <property type="evidence" value="ECO:0007669"/>
    <property type="project" value="TreeGrafter"/>
</dbReference>
<dbReference type="EMBL" id="LNIX01000049">
    <property type="protein sequence ID" value="OXA38058.1"/>
    <property type="molecule type" value="Genomic_DNA"/>
</dbReference>
<dbReference type="Pfam" id="PF07714">
    <property type="entry name" value="PK_Tyr_Ser-Thr"/>
    <property type="match status" value="1"/>
</dbReference>
<dbReference type="OMA" id="LEDCAGH"/>
<evidence type="ECO:0000313" key="4">
    <source>
        <dbReference type="EMBL" id="OXA38058.1"/>
    </source>
</evidence>
<dbReference type="InterPro" id="IPR017441">
    <property type="entry name" value="Protein_kinase_ATP_BS"/>
</dbReference>
<feature type="domain" description="Protein kinase" evidence="3">
    <location>
        <begin position="16"/>
        <end position="293"/>
    </location>
</feature>
<evidence type="ECO:0000313" key="5">
    <source>
        <dbReference type="Proteomes" id="UP000198287"/>
    </source>
</evidence>
<dbReference type="InterPro" id="IPR001245">
    <property type="entry name" value="Ser-Thr/Tyr_kinase_cat_dom"/>
</dbReference>
<reference evidence="4 5" key="1">
    <citation type="submission" date="2015-12" db="EMBL/GenBank/DDBJ databases">
        <title>The genome of Folsomia candida.</title>
        <authorList>
            <person name="Faddeeva A."/>
            <person name="Derks M.F."/>
            <person name="Anvar Y."/>
            <person name="Smit S."/>
            <person name="Van Straalen N."/>
            <person name="Roelofs D."/>
        </authorList>
    </citation>
    <scope>NUCLEOTIDE SEQUENCE [LARGE SCALE GENOMIC DNA]</scope>
    <source>
        <strain evidence="4 5">VU population</strain>
        <tissue evidence="4">Whole body</tissue>
    </source>
</reference>
<keyword evidence="2" id="KW-0547">Nucleotide-binding</keyword>
<evidence type="ECO:0000256" key="1">
    <source>
        <dbReference type="ARBA" id="ARBA00004167"/>
    </source>
</evidence>
<dbReference type="PROSITE" id="PS50011">
    <property type="entry name" value="PROTEIN_KINASE_DOM"/>
    <property type="match status" value="1"/>
</dbReference>
<dbReference type="InterPro" id="IPR011009">
    <property type="entry name" value="Kinase-like_dom_sf"/>
</dbReference>
<dbReference type="CDD" id="cd00192">
    <property type="entry name" value="PTKc"/>
    <property type="match status" value="1"/>
</dbReference>
<dbReference type="PRINTS" id="PR00109">
    <property type="entry name" value="TYRKINASE"/>
</dbReference>
<evidence type="ECO:0000259" key="3">
    <source>
        <dbReference type="PROSITE" id="PS50011"/>
    </source>
</evidence>
<dbReference type="Gene3D" id="1.10.510.10">
    <property type="entry name" value="Transferase(Phosphotransferase) domain 1"/>
    <property type="match status" value="1"/>
</dbReference>
<dbReference type="Proteomes" id="UP000198287">
    <property type="component" value="Unassembled WGS sequence"/>
</dbReference>
<dbReference type="GO" id="GO:0043235">
    <property type="term" value="C:receptor complex"/>
    <property type="evidence" value="ECO:0007669"/>
    <property type="project" value="TreeGrafter"/>
</dbReference>
<dbReference type="AlphaFoldDB" id="A0A226CZT2"/>
<keyword evidence="4" id="KW-0808">Transferase</keyword>
<dbReference type="PANTHER" id="PTHR24416:SF600">
    <property type="entry name" value="PDGF- AND VEGF-RECEPTOR RELATED, ISOFORM J"/>
    <property type="match status" value="1"/>
</dbReference>
<name>A0A226CZT2_FOLCA</name>
<comment type="subcellular location">
    <subcellularLocation>
        <location evidence="1">Membrane</location>
        <topology evidence="1">Single-pass membrane protein</topology>
    </subcellularLocation>
</comment>
<accession>A0A226CZT2</accession>
<dbReference type="InterPro" id="IPR000719">
    <property type="entry name" value="Prot_kinase_dom"/>
</dbReference>
<protein>
    <submittedName>
        <fullName evidence="4">Tyrosine-protein kinase transforming protein Abl</fullName>
    </submittedName>
</protein>
<keyword evidence="4" id="KW-0418">Kinase</keyword>
<keyword evidence="5" id="KW-1185">Reference proteome</keyword>
<dbReference type="OrthoDB" id="4062651at2759"/>